<evidence type="ECO:0000313" key="6">
    <source>
        <dbReference type="EMBL" id="NWI28735.1"/>
    </source>
</evidence>
<sequence length="323" mass="35477">GRDFEVHQPQDKVVVAAGETLNLNCTVSKSNYPGPLAWLKGWGSGNETVYAQKGSFPRVTLVVYESNTDFSIRIRDVHPEDNGTYYCVKFRKSVHGDEVFRHGKGTEVSVQAKPTPPVVSGPSHRVTAGQSVSVTCTAGGFFPKDISVKWLKDKAPVSAQQPQITPEQTKSSYKMSSTVTIPLQKDDVRSQLVCEVQHPALMVPLKGIYQLSKALRVPPSVHVVADPPSPVEVNKTVNFTCHVKGFYPKDVVVTWLENGTEMKVQNISQPLETPQGLFELSSSLVEVKAMEEKNGSVFTCRMVHDAQETISKMATLQIADPAR</sequence>
<dbReference type="SUPFAM" id="SSF48726">
    <property type="entry name" value="Immunoglobulin"/>
    <property type="match status" value="3"/>
</dbReference>
<dbReference type="SMART" id="SM00409">
    <property type="entry name" value="IG"/>
    <property type="match status" value="3"/>
</dbReference>
<keyword evidence="3" id="KW-0325">Glycoprotein</keyword>
<dbReference type="SMART" id="SM00407">
    <property type="entry name" value="IGc1"/>
    <property type="match status" value="2"/>
</dbReference>
<dbReference type="InterPro" id="IPR036179">
    <property type="entry name" value="Ig-like_dom_sf"/>
</dbReference>
<keyword evidence="1" id="KW-0732">Signal</keyword>
<dbReference type="Proteomes" id="UP000619137">
    <property type="component" value="Unassembled WGS sequence"/>
</dbReference>
<dbReference type="PANTHER" id="PTHR19971">
    <property type="entry name" value="SIGNAL-REGULATORY PROTEIN BETA"/>
    <property type="match status" value="1"/>
</dbReference>
<protein>
    <submittedName>
        <fullName evidence="6">SHPS1 phosphatase</fullName>
    </submittedName>
</protein>
<keyword evidence="4" id="KW-0393">Immunoglobulin domain</keyword>
<feature type="domain" description="Ig-like" evidence="5">
    <location>
        <begin position="219"/>
        <end position="311"/>
    </location>
</feature>
<dbReference type="SMART" id="SM00406">
    <property type="entry name" value="IGv"/>
    <property type="match status" value="1"/>
</dbReference>
<feature type="domain" description="Ig-like" evidence="5">
    <location>
        <begin position="116"/>
        <end position="198"/>
    </location>
</feature>
<dbReference type="EMBL" id="WEKW01016517">
    <property type="protein sequence ID" value="NWI28735.1"/>
    <property type="molecule type" value="Genomic_DNA"/>
</dbReference>
<organism evidence="6 7">
    <name type="scientific">Sula dactylatra</name>
    <name type="common">Masked booby</name>
    <dbReference type="NCBI Taxonomy" id="56068"/>
    <lineage>
        <taxon>Eukaryota</taxon>
        <taxon>Metazoa</taxon>
        <taxon>Chordata</taxon>
        <taxon>Craniata</taxon>
        <taxon>Vertebrata</taxon>
        <taxon>Euteleostomi</taxon>
        <taxon>Archelosauria</taxon>
        <taxon>Archosauria</taxon>
        <taxon>Dinosauria</taxon>
        <taxon>Saurischia</taxon>
        <taxon>Theropoda</taxon>
        <taxon>Coelurosauria</taxon>
        <taxon>Aves</taxon>
        <taxon>Neognathae</taxon>
        <taxon>Neoaves</taxon>
        <taxon>Aequornithes</taxon>
        <taxon>Suliformes</taxon>
        <taxon>Sulidae</taxon>
        <taxon>Sula</taxon>
    </lineage>
</organism>
<evidence type="ECO:0000256" key="3">
    <source>
        <dbReference type="ARBA" id="ARBA00023180"/>
    </source>
</evidence>
<dbReference type="Pfam" id="PF07686">
    <property type="entry name" value="V-set"/>
    <property type="match status" value="1"/>
</dbReference>
<dbReference type="InterPro" id="IPR003599">
    <property type="entry name" value="Ig_sub"/>
</dbReference>
<evidence type="ECO:0000256" key="4">
    <source>
        <dbReference type="ARBA" id="ARBA00023319"/>
    </source>
</evidence>
<gene>
    <name evidence="6" type="primary">Sirpa_0</name>
    <name evidence="6" type="ORF">SULDAC_R06937</name>
</gene>
<dbReference type="InterPro" id="IPR013783">
    <property type="entry name" value="Ig-like_fold"/>
</dbReference>
<proteinExistence type="predicted"/>
<accession>A0A851A354</accession>
<name>A0A851A354_SULDA</name>
<dbReference type="InterPro" id="IPR003597">
    <property type="entry name" value="Ig_C1-set"/>
</dbReference>
<reference evidence="6" key="1">
    <citation type="submission" date="2019-10" db="EMBL/GenBank/DDBJ databases">
        <title>Bird 10,000 Genomes (B10K) Project - Family phase.</title>
        <authorList>
            <person name="Zhang G."/>
        </authorList>
    </citation>
    <scope>NUCLEOTIDE SEQUENCE</scope>
    <source>
        <strain evidence="6">B10K-DU-002-49</strain>
        <tissue evidence="6">Muscle</tissue>
    </source>
</reference>
<dbReference type="InterPro" id="IPR007110">
    <property type="entry name" value="Ig-like_dom"/>
</dbReference>
<comment type="caution">
    <text evidence="6">The sequence shown here is derived from an EMBL/GenBank/DDBJ whole genome shotgun (WGS) entry which is preliminary data.</text>
</comment>
<feature type="non-terminal residue" evidence="6">
    <location>
        <position position="323"/>
    </location>
</feature>
<feature type="non-terminal residue" evidence="6">
    <location>
        <position position="1"/>
    </location>
</feature>
<feature type="domain" description="Ig-like" evidence="5">
    <location>
        <begin position="18"/>
        <end position="87"/>
    </location>
</feature>
<dbReference type="Gene3D" id="2.60.40.10">
    <property type="entry name" value="Immunoglobulins"/>
    <property type="match status" value="3"/>
</dbReference>
<keyword evidence="7" id="KW-1185">Reference proteome</keyword>
<evidence type="ECO:0000256" key="2">
    <source>
        <dbReference type="ARBA" id="ARBA00023157"/>
    </source>
</evidence>
<dbReference type="FunFam" id="2.60.40.10:FF:000295">
    <property type="entry name" value="Tyrosine-protein phosphatase non-receptor type substrate 1"/>
    <property type="match status" value="1"/>
</dbReference>
<evidence type="ECO:0000259" key="5">
    <source>
        <dbReference type="PROSITE" id="PS50835"/>
    </source>
</evidence>
<evidence type="ECO:0000256" key="1">
    <source>
        <dbReference type="ARBA" id="ARBA00022729"/>
    </source>
</evidence>
<keyword evidence="2" id="KW-1015">Disulfide bond</keyword>
<evidence type="ECO:0000313" key="7">
    <source>
        <dbReference type="Proteomes" id="UP000619137"/>
    </source>
</evidence>
<dbReference type="InterPro" id="IPR051755">
    <property type="entry name" value="Ig-like_CS_Receptor"/>
</dbReference>
<dbReference type="AlphaFoldDB" id="A0A851A354"/>
<dbReference type="InterPro" id="IPR013106">
    <property type="entry name" value="Ig_V-set"/>
</dbReference>
<dbReference type="PROSITE" id="PS50835">
    <property type="entry name" value="IG_LIKE"/>
    <property type="match status" value="3"/>
</dbReference>
<dbReference type="Pfam" id="PF07654">
    <property type="entry name" value="C1-set"/>
    <property type="match status" value="2"/>
</dbReference>